<dbReference type="Pfam" id="PF00535">
    <property type="entry name" value="Glycos_transf_2"/>
    <property type="match status" value="1"/>
</dbReference>
<dbReference type="Gene3D" id="3.90.550.10">
    <property type="entry name" value="Spore Coat Polysaccharide Biosynthesis Protein SpsA, Chain A"/>
    <property type="match status" value="1"/>
</dbReference>
<dbReference type="SUPFAM" id="SSF53448">
    <property type="entry name" value="Nucleotide-diphospho-sugar transferases"/>
    <property type="match status" value="1"/>
</dbReference>
<dbReference type="InterPro" id="IPR050256">
    <property type="entry name" value="Glycosyltransferase_2"/>
</dbReference>
<dbReference type="InterPro" id="IPR001173">
    <property type="entry name" value="Glyco_trans_2-like"/>
</dbReference>
<organism evidence="3 4">
    <name type="scientific">Cellulomonas septica</name>
    <dbReference type="NCBI Taxonomy" id="285080"/>
    <lineage>
        <taxon>Bacteria</taxon>
        <taxon>Bacillati</taxon>
        <taxon>Actinomycetota</taxon>
        <taxon>Actinomycetes</taxon>
        <taxon>Micrococcales</taxon>
        <taxon>Cellulomonadaceae</taxon>
        <taxon>Cellulomonas</taxon>
    </lineage>
</organism>
<evidence type="ECO:0000313" key="4">
    <source>
        <dbReference type="Proteomes" id="UP000777774"/>
    </source>
</evidence>
<accession>A0ABX1K187</accession>
<protein>
    <submittedName>
        <fullName evidence="3">Glycosyltransferase family 2 protein</fullName>
    </submittedName>
</protein>
<evidence type="ECO:0000259" key="2">
    <source>
        <dbReference type="Pfam" id="PF00535"/>
    </source>
</evidence>
<feature type="domain" description="Glycosyltransferase 2-like" evidence="2">
    <location>
        <begin position="10"/>
        <end position="135"/>
    </location>
</feature>
<comment type="caution">
    <text evidence="3">The sequence shown here is derived from an EMBL/GenBank/DDBJ whole genome shotgun (WGS) entry which is preliminary data.</text>
</comment>
<proteinExistence type="inferred from homology"/>
<dbReference type="InterPro" id="IPR029044">
    <property type="entry name" value="Nucleotide-diphossugar_trans"/>
</dbReference>
<evidence type="ECO:0000256" key="1">
    <source>
        <dbReference type="ARBA" id="ARBA00006739"/>
    </source>
</evidence>
<sequence>MSAPRRVLAVLPAWNEEVTLPLVLAELHEAVPDVDVLVVSDGSTDRTVAVAREAGVRVLDLPINLGVGGAMRAGFKFAVENGYDGVVQCDADGQHDPQDIPRLLAAADATGADVVIGARFAGAGEYMARGPRRWAMRLLSGVLSRLVGTRLTDTTSGFKLSGPRAVTLFSRDYPAEYLGDTVESLVIAHRAGLTVRQLPVVMRPRAGGEPSHSPWRAAVFLGRAGLALVVALSRPAPAGTTREAVAAAA</sequence>
<comment type="similarity">
    <text evidence="1">Belongs to the glycosyltransferase 2 family.</text>
</comment>
<dbReference type="CDD" id="cd04179">
    <property type="entry name" value="DPM_DPG-synthase_like"/>
    <property type="match status" value="1"/>
</dbReference>
<name>A0ABX1K187_9CELL</name>
<dbReference type="Proteomes" id="UP000777774">
    <property type="component" value="Unassembled WGS sequence"/>
</dbReference>
<dbReference type="RefSeq" id="WP_168678414.1">
    <property type="nucleotide sequence ID" value="NZ_JAAXOY010000125.1"/>
</dbReference>
<dbReference type="PANTHER" id="PTHR48090">
    <property type="entry name" value="UNDECAPRENYL-PHOSPHATE 4-DEOXY-4-FORMAMIDO-L-ARABINOSE TRANSFERASE-RELATED"/>
    <property type="match status" value="1"/>
</dbReference>
<reference evidence="3 4" key="1">
    <citation type="submission" date="2020-04" db="EMBL/GenBank/DDBJ databases">
        <title>MicrobeNet Type strains.</title>
        <authorList>
            <person name="Nicholson A.C."/>
        </authorList>
    </citation>
    <scope>NUCLEOTIDE SEQUENCE [LARGE SCALE GENOMIC DNA]</scope>
    <source>
        <strain evidence="3 4">ATCC BAA-787</strain>
    </source>
</reference>
<keyword evidence="4" id="KW-1185">Reference proteome</keyword>
<dbReference type="EMBL" id="JAAXOY010000125">
    <property type="protein sequence ID" value="NKY39276.1"/>
    <property type="molecule type" value="Genomic_DNA"/>
</dbReference>
<evidence type="ECO:0000313" key="3">
    <source>
        <dbReference type="EMBL" id="NKY39276.1"/>
    </source>
</evidence>
<dbReference type="PANTHER" id="PTHR48090:SF7">
    <property type="entry name" value="RFBJ PROTEIN"/>
    <property type="match status" value="1"/>
</dbReference>
<gene>
    <name evidence="3" type="ORF">HGA02_06945</name>
</gene>